<dbReference type="Pfam" id="PF24181">
    <property type="entry name" value="TPR_TTI1_C"/>
    <property type="match status" value="1"/>
</dbReference>
<organism evidence="4 5">
    <name type="scientific">Friedmanniomyces endolithicus</name>
    <dbReference type="NCBI Taxonomy" id="329885"/>
    <lineage>
        <taxon>Eukaryota</taxon>
        <taxon>Fungi</taxon>
        <taxon>Dikarya</taxon>
        <taxon>Ascomycota</taxon>
        <taxon>Pezizomycotina</taxon>
        <taxon>Dothideomycetes</taxon>
        <taxon>Dothideomycetidae</taxon>
        <taxon>Mycosphaerellales</taxon>
        <taxon>Teratosphaeriaceae</taxon>
        <taxon>Friedmanniomyces</taxon>
    </lineage>
</organism>
<evidence type="ECO:0000259" key="2">
    <source>
        <dbReference type="Pfam" id="PF24173"/>
    </source>
</evidence>
<evidence type="ECO:0000313" key="4">
    <source>
        <dbReference type="EMBL" id="TKA29420.1"/>
    </source>
</evidence>
<evidence type="ECO:0000313" key="5">
    <source>
        <dbReference type="Proteomes" id="UP000310066"/>
    </source>
</evidence>
<dbReference type="SUPFAM" id="SSF48371">
    <property type="entry name" value="ARM repeat"/>
    <property type="match status" value="1"/>
</dbReference>
<dbReference type="InterPro" id="IPR049362">
    <property type="entry name" value="TTI1_rpt"/>
</dbReference>
<dbReference type="STRING" id="329885.A0A4U0U329"/>
<dbReference type="InterPro" id="IPR057566">
    <property type="entry name" value="TPR_TTI1_N"/>
</dbReference>
<feature type="region of interest" description="Disordered" evidence="1">
    <location>
        <begin position="774"/>
        <end position="835"/>
    </location>
</feature>
<evidence type="ECO:0000259" key="3">
    <source>
        <dbReference type="Pfam" id="PF24181"/>
    </source>
</evidence>
<feature type="compositionally biased region" description="Basic and acidic residues" evidence="1">
    <location>
        <begin position="774"/>
        <end position="786"/>
    </location>
</feature>
<dbReference type="Pfam" id="PF21547">
    <property type="entry name" value="TTI1"/>
    <property type="match status" value="1"/>
</dbReference>
<feature type="domain" description="TTI1 C-terminal TPR" evidence="3">
    <location>
        <begin position="783"/>
        <end position="933"/>
    </location>
</feature>
<dbReference type="InterPro" id="IPR016024">
    <property type="entry name" value="ARM-type_fold"/>
</dbReference>
<protein>
    <submittedName>
        <fullName evidence="4">Uncharacterized protein</fullName>
    </submittedName>
</protein>
<feature type="compositionally biased region" description="Acidic residues" evidence="1">
    <location>
        <begin position="795"/>
        <end position="813"/>
    </location>
</feature>
<sequence>MPLLGQTPEVRNRVFQILKPQCISLSQAALTLSGPTGKTQPVTKQLEGFYATLSSLTADRPHALDPKLADYTFFPLSHVLKQSQRLPIRCLELSLQCIAILVRDGWREQIEPQLAAQIIILCTLMAEKKPKGFTFEETTEELQAAAFWCLHRVFVAAGASAECRTSLTSEASFPQLGQTITVLLDGIHEGTSSEPQTAATNALQALVEGVADREVCASFLPGMVGKLTKVLTPSTKQRRNYRVLIGCLSVLSTLLRTTLADEPALHTLAKSKKQEHTLITEQWKETAATQLRPSLTSIMRLQDHDRGDVKEALSRICLMLPKYCRKSLANCSALALETLLTLSAADPKGGLCMQLEILLRADPSLSGLLQSTVYDWLQSLPTIMQGADEQAKVRKMGQVSTAYRLLVDSGVDTAVIDRILADSLRDSVVITLQVPSGRKDVASSFVSPVQSLDLTLLDQMRGNTEFGQPLVKYRGQEELVASIEEFARLISTTSSSFAFAAELARSLRLSQGDTQIATFWLLLTATQNELHRKDNVSNFLDFDDNGPPTIHTDHLEDLYAFALTVLDTTPNSDSQDPTDPRLQALALRTIALRAQTTGPAFRPDLIDALYPILHTLATPNPVLQSDSLTTLNILSAACAYPSVRDLIVENVDYLTNAVALKLNTMGLGGVEPQAPQVLLMMVRLAGPGLVPYLEDVVESIFAVLEGWHGYGVLVELLFGVLGVVAGEGVKASGLGGGRRRLQGAGEEIERESPKMADVESLALILRDRKAYEEAAAKGENESEAHPRRPWGGVEDGGEPDAAEPGGEDAEDEDALARQNRPGDDEDPPPPAPKTYSLLLKITDLTQHFLPSASPSLRTNLLSLIRTTAPALARHENSFLPLINTLWPEIVSRLDDDEAHVQAAALEIVGVLCEEAGSFMRSRVVQMWPRLMEMYGEIRTDIVGGSHIDAQRWKKATTTNDSNASSGPAGSDRRYFERALARLHSAPEDYTNTATRLQWEALLTCLTTIVRNVPLPPELFDDALEMLGPVLGRKEVREALEGKHGNRDAVWLAIVGMGKVERSETPAMPAWAAERGWEFARLPVLRGG</sequence>
<name>A0A4U0U329_9PEZI</name>
<dbReference type="AlphaFoldDB" id="A0A4U0U329"/>
<dbReference type="InterPro" id="IPR057567">
    <property type="entry name" value="TPR_TTI1_C"/>
</dbReference>
<evidence type="ECO:0000256" key="1">
    <source>
        <dbReference type="SAM" id="MobiDB-lite"/>
    </source>
</evidence>
<accession>A0A4U0U329</accession>
<dbReference type="Pfam" id="PF24173">
    <property type="entry name" value="TPR_TTI1_N"/>
    <property type="match status" value="1"/>
</dbReference>
<dbReference type="Proteomes" id="UP000310066">
    <property type="component" value="Unassembled WGS sequence"/>
</dbReference>
<reference evidence="4 5" key="1">
    <citation type="submission" date="2017-03" db="EMBL/GenBank/DDBJ databases">
        <title>Genomes of endolithic fungi from Antarctica.</title>
        <authorList>
            <person name="Coleine C."/>
            <person name="Masonjones S."/>
            <person name="Stajich J.E."/>
        </authorList>
    </citation>
    <scope>NUCLEOTIDE SEQUENCE [LARGE SCALE GENOMIC DNA]</scope>
    <source>
        <strain evidence="4 5">CCFEE 5311</strain>
    </source>
</reference>
<dbReference type="EMBL" id="NAJP01000109">
    <property type="protein sequence ID" value="TKA29420.1"/>
    <property type="molecule type" value="Genomic_DNA"/>
</dbReference>
<dbReference type="PANTHER" id="PTHR18460">
    <property type="entry name" value="TEL2 INTERACTING PROTEIN 1 TTI1 FAMILY MEMBER"/>
    <property type="match status" value="1"/>
</dbReference>
<dbReference type="InterPro" id="IPR052587">
    <property type="entry name" value="TELO2-interacting_protein_1"/>
</dbReference>
<proteinExistence type="predicted"/>
<dbReference type="InterPro" id="IPR011989">
    <property type="entry name" value="ARM-like"/>
</dbReference>
<dbReference type="Gene3D" id="1.25.10.10">
    <property type="entry name" value="Leucine-rich Repeat Variant"/>
    <property type="match status" value="2"/>
</dbReference>
<gene>
    <name evidence="4" type="ORF">B0A54_16304</name>
</gene>
<dbReference type="PANTHER" id="PTHR18460:SF3">
    <property type="entry name" value="TELO2-INTERACTING PROTEIN 1 HOMOLOG"/>
    <property type="match status" value="1"/>
</dbReference>
<feature type="domain" description="TTI1 N-terminal TPR" evidence="2">
    <location>
        <begin position="15"/>
        <end position="345"/>
    </location>
</feature>
<dbReference type="GO" id="GO:0005737">
    <property type="term" value="C:cytoplasm"/>
    <property type="evidence" value="ECO:0007669"/>
    <property type="project" value="TreeGrafter"/>
</dbReference>
<comment type="caution">
    <text evidence="4">The sequence shown here is derived from an EMBL/GenBank/DDBJ whole genome shotgun (WGS) entry which is preliminary data.</text>
</comment>
<dbReference type="OrthoDB" id="49511at2759"/>